<dbReference type="GO" id="GO:0003677">
    <property type="term" value="F:DNA binding"/>
    <property type="evidence" value="ECO:0007669"/>
    <property type="project" value="UniProtKB-KW"/>
</dbReference>
<dbReference type="InterPro" id="IPR000835">
    <property type="entry name" value="HTH_MarR-typ"/>
</dbReference>
<dbReference type="Proteomes" id="UP000248330">
    <property type="component" value="Unassembled WGS sequence"/>
</dbReference>
<evidence type="ECO:0000259" key="1">
    <source>
        <dbReference type="Pfam" id="PF13463"/>
    </source>
</evidence>
<protein>
    <submittedName>
        <fullName evidence="2">Winged helix DNA-binding protein</fullName>
    </submittedName>
</protein>
<dbReference type="Pfam" id="PF13463">
    <property type="entry name" value="HTH_27"/>
    <property type="match status" value="1"/>
</dbReference>
<dbReference type="EMBL" id="QICN01000002">
    <property type="protein sequence ID" value="PXV70157.1"/>
    <property type="molecule type" value="Genomic_DNA"/>
</dbReference>
<evidence type="ECO:0000313" key="2">
    <source>
        <dbReference type="EMBL" id="PXV70157.1"/>
    </source>
</evidence>
<name>A0A318EC55_9GAMM</name>
<dbReference type="InterPro" id="IPR036390">
    <property type="entry name" value="WH_DNA-bd_sf"/>
</dbReference>
<dbReference type="Gene3D" id="1.10.10.10">
    <property type="entry name" value="Winged helix-like DNA-binding domain superfamily/Winged helix DNA-binding domain"/>
    <property type="match status" value="1"/>
</dbReference>
<dbReference type="SUPFAM" id="SSF46785">
    <property type="entry name" value="Winged helix' DNA-binding domain"/>
    <property type="match status" value="1"/>
</dbReference>
<reference evidence="2 3" key="1">
    <citation type="submission" date="2018-04" db="EMBL/GenBank/DDBJ databases">
        <title>Genomic Encyclopedia of Type Strains, Phase IV (KMG-IV): sequencing the most valuable type-strain genomes for metagenomic binning, comparative biology and taxonomic classification.</title>
        <authorList>
            <person name="Goeker M."/>
        </authorList>
    </citation>
    <scope>NUCLEOTIDE SEQUENCE [LARGE SCALE GENOMIC DNA]</scope>
    <source>
        <strain evidence="2 3">DSM 104150</strain>
    </source>
</reference>
<gene>
    <name evidence="2" type="ORF">C8D93_1029</name>
</gene>
<sequence>MKNISAQIKEIKHEDAARHFLELFYPIHYAIGMQVEDALRCGGELDRHQTVIMWLLRSEAVTNGGSSMRRKDIERRLISWYDITSSTVSKALRALAKPPHSFIVISEDPNSGREKLVTVTPAGRRYYKRMVDNATAFIKLATDRMSVEENSMGVHMFKTISDTFQELRNEGRIESFQGNGSPKSR</sequence>
<comment type="caution">
    <text evidence="2">The sequence shown here is derived from an EMBL/GenBank/DDBJ whole genome shotgun (WGS) entry which is preliminary data.</text>
</comment>
<feature type="domain" description="HTH marR-type" evidence="1">
    <location>
        <begin position="52"/>
        <end position="123"/>
    </location>
</feature>
<dbReference type="RefSeq" id="WP_110263855.1">
    <property type="nucleotide sequence ID" value="NZ_CAKZQT010000034.1"/>
</dbReference>
<dbReference type="OrthoDB" id="8446812at2"/>
<dbReference type="GO" id="GO:0003700">
    <property type="term" value="F:DNA-binding transcription factor activity"/>
    <property type="evidence" value="ECO:0007669"/>
    <property type="project" value="InterPro"/>
</dbReference>
<proteinExistence type="predicted"/>
<keyword evidence="2" id="KW-0238">DNA-binding</keyword>
<dbReference type="InterPro" id="IPR036388">
    <property type="entry name" value="WH-like_DNA-bd_sf"/>
</dbReference>
<accession>A0A318EC55</accession>
<evidence type="ECO:0000313" key="3">
    <source>
        <dbReference type="Proteomes" id="UP000248330"/>
    </source>
</evidence>
<keyword evidence="3" id="KW-1185">Reference proteome</keyword>
<dbReference type="AlphaFoldDB" id="A0A318EC55"/>
<organism evidence="2 3">
    <name type="scientific">Sinimarinibacterium flocculans</name>
    <dbReference type="NCBI Taxonomy" id="985250"/>
    <lineage>
        <taxon>Bacteria</taxon>
        <taxon>Pseudomonadati</taxon>
        <taxon>Pseudomonadota</taxon>
        <taxon>Gammaproteobacteria</taxon>
        <taxon>Nevskiales</taxon>
        <taxon>Nevskiaceae</taxon>
        <taxon>Sinimarinibacterium</taxon>
    </lineage>
</organism>